<dbReference type="PANTHER" id="PTHR10443:SF12">
    <property type="entry name" value="DIPEPTIDASE"/>
    <property type="match status" value="1"/>
</dbReference>
<evidence type="ECO:0000313" key="1">
    <source>
        <dbReference type="EMBL" id="OGM94965.1"/>
    </source>
</evidence>
<dbReference type="GO" id="GO:0006508">
    <property type="term" value="P:proteolysis"/>
    <property type="evidence" value="ECO:0007669"/>
    <property type="project" value="InterPro"/>
</dbReference>
<dbReference type="EMBL" id="MGIV01000010">
    <property type="protein sequence ID" value="OGM94965.1"/>
    <property type="molecule type" value="Genomic_DNA"/>
</dbReference>
<protein>
    <recommendedName>
        <fullName evidence="3">Peptidase M19</fullName>
    </recommendedName>
</protein>
<dbReference type="PROSITE" id="PS51365">
    <property type="entry name" value="RENAL_DIPEPTIDASE_2"/>
    <property type="match status" value="1"/>
</dbReference>
<dbReference type="InterPro" id="IPR032466">
    <property type="entry name" value="Metal_Hydrolase"/>
</dbReference>
<dbReference type="AlphaFoldDB" id="A0A1F8E4P1"/>
<reference evidence="1 2" key="1">
    <citation type="journal article" date="2016" name="Nat. Commun.">
        <title>Thousands of microbial genomes shed light on interconnected biogeochemical processes in an aquifer system.</title>
        <authorList>
            <person name="Anantharaman K."/>
            <person name="Brown C.T."/>
            <person name="Hug L.A."/>
            <person name="Sharon I."/>
            <person name="Castelle C.J."/>
            <person name="Probst A.J."/>
            <person name="Thomas B.C."/>
            <person name="Singh A."/>
            <person name="Wilkins M.J."/>
            <person name="Karaoz U."/>
            <person name="Brodie E.L."/>
            <person name="Williams K.H."/>
            <person name="Hubbard S.S."/>
            <person name="Banfield J.F."/>
        </authorList>
    </citation>
    <scope>NUCLEOTIDE SEQUENCE [LARGE SCALE GENOMIC DNA]</scope>
</reference>
<name>A0A1F8E4P1_9BACT</name>
<gene>
    <name evidence="1" type="ORF">A2610_02220</name>
</gene>
<dbReference type="GO" id="GO:0070573">
    <property type="term" value="F:metallodipeptidase activity"/>
    <property type="evidence" value="ECO:0007669"/>
    <property type="project" value="InterPro"/>
</dbReference>
<evidence type="ECO:0000313" key="2">
    <source>
        <dbReference type="Proteomes" id="UP000179057"/>
    </source>
</evidence>
<evidence type="ECO:0008006" key="3">
    <source>
        <dbReference type="Google" id="ProtNLM"/>
    </source>
</evidence>
<organism evidence="1 2">
    <name type="scientific">Candidatus Wolfebacteria bacterium RIFOXYD1_FULL_48_65</name>
    <dbReference type="NCBI Taxonomy" id="1802561"/>
    <lineage>
        <taxon>Bacteria</taxon>
        <taxon>Candidatus Wolfeibacteriota</taxon>
    </lineage>
</organism>
<dbReference type="Pfam" id="PF01244">
    <property type="entry name" value="Peptidase_M19"/>
    <property type="match status" value="1"/>
</dbReference>
<dbReference type="Proteomes" id="UP000179057">
    <property type="component" value="Unassembled WGS sequence"/>
</dbReference>
<comment type="caution">
    <text evidence="1">The sequence shown here is derived from an EMBL/GenBank/DDBJ whole genome shotgun (WGS) entry which is preliminary data.</text>
</comment>
<sequence length="323" mass="35536">MDKKLFIGDAMAFLGLPGELPKVEMGMMPNLAHVTCAPPVGLCVKHTGLLLRAIERFKVELARSGGDQVVIASKVTDLDEDDRMKVVLGLQNMPDDINHTALRQLRAMGVRVLALAYDKANRYGSGCLNLDVGLTEAGRGVLRCMAELGFILDLSHAGHRMAREALEWIDRKNLDMEVMASHCGCYALYPHIFNLPDDVLHAIAKRRGVVGIAGLTFILHQENNGIGPFFDHLEHAVEVCGKNNVVIGSAAPYGKYMMKEEQTAFVKMNALLDPHGTLSTRSPSHALISQGNLYKFAMLGEMPVEDIFGKNLLNFFRRSLPVD</sequence>
<dbReference type="InterPro" id="IPR008257">
    <property type="entry name" value="Pept_M19"/>
</dbReference>
<dbReference type="SUPFAM" id="SSF51556">
    <property type="entry name" value="Metallo-dependent hydrolases"/>
    <property type="match status" value="1"/>
</dbReference>
<accession>A0A1F8E4P1</accession>
<dbReference type="PANTHER" id="PTHR10443">
    <property type="entry name" value="MICROSOMAL DIPEPTIDASE"/>
    <property type="match status" value="1"/>
</dbReference>
<dbReference type="Gene3D" id="3.20.20.140">
    <property type="entry name" value="Metal-dependent hydrolases"/>
    <property type="match status" value="1"/>
</dbReference>
<proteinExistence type="predicted"/>